<organism evidence="2 3">
    <name type="scientific">Flagellimonas lutimaris</name>
    <dbReference type="NCBI Taxonomy" id="475082"/>
    <lineage>
        <taxon>Bacteria</taxon>
        <taxon>Pseudomonadati</taxon>
        <taxon>Bacteroidota</taxon>
        <taxon>Flavobacteriia</taxon>
        <taxon>Flavobacteriales</taxon>
        <taxon>Flavobacteriaceae</taxon>
        <taxon>Flagellimonas</taxon>
    </lineage>
</organism>
<sequence length="242" mass="26912">MNFTNLSQRINQSAPVEFGTVFNNSVELFKKVWLQGFITLVLTFVSILPFYLMIYLPMIAMGISDPEAFDHQKMPPAFAGLMSLIMPISSIGVMTVGVCLNAAFLRICRKYDLNESGKDDYFFYFKKEYLTKALILSLIMVGLSFLGILACGLGIIYLIVPMSLFPAFFAFDKEVSALEIVKSGFALGNKNWLMIFLLVLVAGLVSQLGVILCLVGVLFTAMFSKIPIYYIYKDAVGISMDA</sequence>
<dbReference type="AlphaFoldDB" id="A0A3A1NCU1"/>
<keyword evidence="1" id="KW-1133">Transmembrane helix</keyword>
<evidence type="ECO:0000313" key="3">
    <source>
        <dbReference type="Proteomes" id="UP000266067"/>
    </source>
</evidence>
<feature type="transmembrane region" description="Helical" evidence="1">
    <location>
        <begin position="133"/>
        <end position="160"/>
    </location>
</feature>
<gene>
    <name evidence="2" type="ORF">D2V08_02795</name>
</gene>
<accession>A0A3A1NCU1</accession>
<dbReference type="EMBL" id="QXFH01000064">
    <property type="protein sequence ID" value="RIV36276.1"/>
    <property type="molecule type" value="Genomic_DNA"/>
</dbReference>
<reference evidence="2 3" key="1">
    <citation type="submission" date="2018-08" db="EMBL/GenBank/DDBJ databases">
        <title>Proposal of Muricauda 72 sp.nov. and Muricauda NH166 sp.nov., isolated from seawater.</title>
        <authorList>
            <person name="Cheng H."/>
            <person name="Wu Y.-H."/>
            <person name="Guo L.-L."/>
            <person name="Xu X.-W."/>
        </authorList>
    </citation>
    <scope>NUCLEOTIDE SEQUENCE [LARGE SCALE GENOMIC DNA]</scope>
    <source>
        <strain evidence="2 3">KCTC 22173</strain>
    </source>
</reference>
<comment type="caution">
    <text evidence="2">The sequence shown here is derived from an EMBL/GenBank/DDBJ whole genome shotgun (WGS) entry which is preliminary data.</text>
</comment>
<proteinExistence type="predicted"/>
<dbReference type="Proteomes" id="UP000266067">
    <property type="component" value="Unassembled WGS sequence"/>
</dbReference>
<protein>
    <recommendedName>
        <fullName evidence="4">DUF975 family protein</fullName>
    </recommendedName>
</protein>
<feature type="transmembrane region" description="Helical" evidence="1">
    <location>
        <begin position="192"/>
        <end position="223"/>
    </location>
</feature>
<feature type="transmembrane region" description="Helical" evidence="1">
    <location>
        <begin position="78"/>
        <end position="104"/>
    </location>
</feature>
<keyword evidence="3" id="KW-1185">Reference proteome</keyword>
<dbReference type="RefSeq" id="WP_119606589.1">
    <property type="nucleotide sequence ID" value="NZ_QXFH01000064.1"/>
</dbReference>
<dbReference type="OrthoDB" id="1365379at2"/>
<feature type="transmembrane region" description="Helical" evidence="1">
    <location>
        <begin position="32"/>
        <end position="58"/>
    </location>
</feature>
<evidence type="ECO:0000313" key="2">
    <source>
        <dbReference type="EMBL" id="RIV36276.1"/>
    </source>
</evidence>
<name>A0A3A1NCU1_9FLAO</name>
<keyword evidence="1" id="KW-0472">Membrane</keyword>
<evidence type="ECO:0000256" key="1">
    <source>
        <dbReference type="SAM" id="Phobius"/>
    </source>
</evidence>
<evidence type="ECO:0008006" key="4">
    <source>
        <dbReference type="Google" id="ProtNLM"/>
    </source>
</evidence>
<keyword evidence="1" id="KW-0812">Transmembrane</keyword>